<dbReference type="EMBL" id="BDSP01000253">
    <property type="protein sequence ID" value="GAX27159.1"/>
    <property type="molecule type" value="Genomic_DNA"/>
</dbReference>
<dbReference type="PROSITE" id="PS51704">
    <property type="entry name" value="GP_PDE"/>
    <property type="match status" value="1"/>
</dbReference>
<dbReference type="InterPro" id="IPR030395">
    <property type="entry name" value="GP_PDE_dom"/>
</dbReference>
<dbReference type="Pfam" id="PF03009">
    <property type="entry name" value="GDPD"/>
    <property type="match status" value="1"/>
</dbReference>
<dbReference type="OrthoDB" id="1058301at2759"/>
<feature type="region of interest" description="Disordered" evidence="8">
    <location>
        <begin position="425"/>
        <end position="448"/>
    </location>
</feature>
<keyword evidence="5" id="KW-1133">Transmembrane helix</keyword>
<sequence>MVNFGGHSKAVRASLNTGNAEQLYLVHYNDLKAFLFQAHDDLTLKRTEFSKQWQDALREASLDLQEALQEVWQRVFVATHEMAAARGAPPGTALQHYMDVAGSAAATELRTRLTVLHTAASTNFESLRKLVKKFDKHHPDAALSNTLLPILYASHVFSCQAMLEGSIQLLRTLIHQTVDDAEDEPHFLPLSRMDSEAGHDIQVESRMHELDWLRRLVSTIPASKIGRLVAHRGFHHIQDRNDKRPLENSLAAYELAWTSGIHLCECDVALTKDEKLVLAHDEDFQRLALDSKSEYSSRRVQDLTFKELISLPLKSGLRCPLLIDVLRSAHAISETSKLIIEIKPGNCEAASALARLLWRHPELCSCVEMVMSFDAYTMHRLRAEFTAYQVAESIHVPTHRSTMSFQSTVTYDHFGTMTPPYAFTPRCSSPNASPPQLPPRPPSHSHHHSLSFGNLDYAAVGLSLSHTNLSHLTLPDAHPDENGAFSEPSNPQQPPRRLRTIPKLMLLTVASEPKKPCELCVGVENLSPIAGWLQSDHGSLDGVYLQFQKEMKTTAGASALHDLSQRYAVGVWGYSGKDPDDWETFHWLVEQGNVSYVNSDLPGNFRKEIVKARSSIR</sequence>
<accession>A0A1Z5KLJ8</accession>
<dbReference type="GO" id="GO:0008081">
    <property type="term" value="F:phosphoric diester hydrolase activity"/>
    <property type="evidence" value="ECO:0007669"/>
    <property type="project" value="InterPro"/>
</dbReference>
<dbReference type="SUPFAM" id="SSF51695">
    <property type="entry name" value="PLC-like phosphodiesterases"/>
    <property type="match status" value="1"/>
</dbReference>
<evidence type="ECO:0000256" key="5">
    <source>
        <dbReference type="ARBA" id="ARBA00022989"/>
    </source>
</evidence>
<name>A0A1Z5KLJ8_FISSO</name>
<reference evidence="10 11" key="1">
    <citation type="journal article" date="2015" name="Plant Cell">
        <title>Oil accumulation by the oleaginous diatom Fistulifera solaris as revealed by the genome and transcriptome.</title>
        <authorList>
            <person name="Tanaka T."/>
            <person name="Maeda Y."/>
            <person name="Veluchamy A."/>
            <person name="Tanaka M."/>
            <person name="Abida H."/>
            <person name="Marechal E."/>
            <person name="Bowler C."/>
            <person name="Muto M."/>
            <person name="Sunaga Y."/>
            <person name="Tanaka M."/>
            <person name="Yoshino T."/>
            <person name="Taniguchi T."/>
            <person name="Fukuda Y."/>
            <person name="Nemoto M."/>
            <person name="Matsumoto M."/>
            <person name="Wong P.S."/>
            <person name="Aburatani S."/>
            <person name="Fujibuchi W."/>
        </authorList>
    </citation>
    <scope>NUCLEOTIDE SEQUENCE [LARGE SCALE GENOMIC DNA]</scope>
    <source>
        <strain evidence="10 11">JPCC DA0580</strain>
    </source>
</reference>
<organism evidence="10 11">
    <name type="scientific">Fistulifera solaris</name>
    <name type="common">Oleaginous diatom</name>
    <dbReference type="NCBI Taxonomy" id="1519565"/>
    <lineage>
        <taxon>Eukaryota</taxon>
        <taxon>Sar</taxon>
        <taxon>Stramenopiles</taxon>
        <taxon>Ochrophyta</taxon>
        <taxon>Bacillariophyta</taxon>
        <taxon>Bacillariophyceae</taxon>
        <taxon>Bacillariophycidae</taxon>
        <taxon>Naviculales</taxon>
        <taxon>Naviculaceae</taxon>
        <taxon>Fistulifera</taxon>
    </lineage>
</organism>
<keyword evidence="6" id="KW-0443">Lipid metabolism</keyword>
<feature type="compositionally biased region" description="Pro residues" evidence="8">
    <location>
        <begin position="432"/>
        <end position="442"/>
    </location>
</feature>
<evidence type="ECO:0000256" key="6">
    <source>
        <dbReference type="ARBA" id="ARBA00023098"/>
    </source>
</evidence>
<dbReference type="PANTHER" id="PTHR42758:SF2">
    <property type="entry name" value="PHOSPHATIDYLGLYCEROL PHOSPHOLIPASE C"/>
    <property type="match status" value="1"/>
</dbReference>
<evidence type="ECO:0000256" key="7">
    <source>
        <dbReference type="ARBA" id="ARBA00023136"/>
    </source>
</evidence>
<dbReference type="Gene3D" id="3.20.20.190">
    <property type="entry name" value="Phosphatidylinositol (PI) phosphodiesterase"/>
    <property type="match status" value="1"/>
</dbReference>
<dbReference type="PANTHER" id="PTHR42758">
    <property type="entry name" value="PHOSPHATIDYLGLYCEROL PHOSPHOLIPASE C"/>
    <property type="match status" value="1"/>
</dbReference>
<evidence type="ECO:0000256" key="2">
    <source>
        <dbReference type="ARBA" id="ARBA00007277"/>
    </source>
</evidence>
<protein>
    <recommendedName>
        <fullName evidence="9">GP-PDE domain-containing protein</fullName>
    </recommendedName>
</protein>
<dbReference type="Proteomes" id="UP000198406">
    <property type="component" value="Unassembled WGS sequence"/>
</dbReference>
<evidence type="ECO:0000313" key="11">
    <source>
        <dbReference type="Proteomes" id="UP000198406"/>
    </source>
</evidence>
<dbReference type="GO" id="GO:0016020">
    <property type="term" value="C:membrane"/>
    <property type="evidence" value="ECO:0007669"/>
    <property type="project" value="UniProtKB-SubCell"/>
</dbReference>
<gene>
    <name evidence="10" type="ORF">FisN_13Lh294</name>
</gene>
<feature type="domain" description="GP-PDE" evidence="9">
    <location>
        <begin position="226"/>
        <end position="496"/>
    </location>
</feature>
<dbReference type="InterPro" id="IPR052271">
    <property type="entry name" value="GDPD-Related"/>
</dbReference>
<evidence type="ECO:0000256" key="3">
    <source>
        <dbReference type="ARBA" id="ARBA00022692"/>
    </source>
</evidence>
<keyword evidence="7" id="KW-0472">Membrane</keyword>
<dbReference type="GO" id="GO:0005737">
    <property type="term" value="C:cytoplasm"/>
    <property type="evidence" value="ECO:0007669"/>
    <property type="project" value="UniProtKB-ARBA"/>
</dbReference>
<keyword evidence="11" id="KW-1185">Reference proteome</keyword>
<dbReference type="GO" id="GO:0046475">
    <property type="term" value="P:glycerophospholipid catabolic process"/>
    <property type="evidence" value="ECO:0007669"/>
    <property type="project" value="TreeGrafter"/>
</dbReference>
<comment type="similarity">
    <text evidence="2">Belongs to the glycerophosphoryl diester phosphodiesterase family.</text>
</comment>
<keyword evidence="4" id="KW-0378">Hydrolase</keyword>
<keyword evidence="3" id="KW-0812">Transmembrane</keyword>
<proteinExistence type="inferred from homology"/>
<dbReference type="InterPro" id="IPR017946">
    <property type="entry name" value="PLC-like_Pdiesterase_TIM-brl"/>
</dbReference>
<comment type="caution">
    <text evidence="10">The sequence shown here is derived from an EMBL/GenBank/DDBJ whole genome shotgun (WGS) entry which is preliminary data.</text>
</comment>
<evidence type="ECO:0000256" key="4">
    <source>
        <dbReference type="ARBA" id="ARBA00022801"/>
    </source>
</evidence>
<dbReference type="InParanoid" id="A0A1Z5KLJ8"/>
<evidence type="ECO:0000256" key="1">
    <source>
        <dbReference type="ARBA" id="ARBA00004370"/>
    </source>
</evidence>
<comment type="subcellular location">
    <subcellularLocation>
        <location evidence="1">Membrane</location>
    </subcellularLocation>
</comment>
<evidence type="ECO:0000259" key="9">
    <source>
        <dbReference type="PROSITE" id="PS51704"/>
    </source>
</evidence>
<feature type="region of interest" description="Disordered" evidence="8">
    <location>
        <begin position="473"/>
        <end position="497"/>
    </location>
</feature>
<evidence type="ECO:0000256" key="8">
    <source>
        <dbReference type="SAM" id="MobiDB-lite"/>
    </source>
</evidence>
<dbReference type="AlphaFoldDB" id="A0A1Z5KLJ8"/>
<evidence type="ECO:0000313" key="10">
    <source>
        <dbReference type="EMBL" id="GAX27159.1"/>
    </source>
</evidence>